<dbReference type="GO" id="GO:0005829">
    <property type="term" value="C:cytosol"/>
    <property type="evidence" value="ECO:0007669"/>
    <property type="project" value="TreeGrafter"/>
</dbReference>
<keyword evidence="4" id="KW-1185">Reference proteome</keyword>
<gene>
    <name evidence="3" type="primary">EEF1AKMT3</name>
</gene>
<evidence type="ECO:0000313" key="4">
    <source>
        <dbReference type="Proteomes" id="UP000694620"/>
    </source>
</evidence>
<dbReference type="Ensembl" id="ENSECRT00000016890.1">
    <property type="protein sequence ID" value="ENSECRP00000016595.1"/>
    <property type="gene ID" value="ENSECRG00000011048.1"/>
</dbReference>
<dbReference type="InterPro" id="IPR029063">
    <property type="entry name" value="SAM-dependent_MTases_sf"/>
</dbReference>
<dbReference type="Pfam" id="PF10294">
    <property type="entry name" value="Methyltransf_16"/>
    <property type="match status" value="1"/>
</dbReference>
<dbReference type="GeneTree" id="ENSGT00940000161297"/>
<reference evidence="3" key="2">
    <citation type="submission" date="2025-08" db="UniProtKB">
        <authorList>
            <consortium name="Ensembl"/>
        </authorList>
    </citation>
    <scope>IDENTIFICATION</scope>
</reference>
<keyword evidence="1" id="KW-0489">Methyltransferase</keyword>
<reference evidence="3" key="3">
    <citation type="submission" date="2025-09" db="UniProtKB">
        <authorList>
            <consortium name="Ensembl"/>
        </authorList>
    </citation>
    <scope>IDENTIFICATION</scope>
</reference>
<sequence length="217" mass="24383">MSDMELLALDCSLFADTYTEESQYCFGDRELRITQVFGADLGVAAPVWDAAVCLCRYFEEQKFDFTGRRIIELGAGTGIVGILISLLGGDVTITDLPLALQQIQYNVAANVPPDSLCVPRIQALSWGRNHLDFPSDCDYVVGADIVYLHDTYPLLLQTLEHLCGPWTVLYLSSKMRPEHGTLAFFEEMLPHLFNTQVVYRSDSQNISIYRATRRTDT</sequence>
<accession>A0A8C4SH74</accession>
<dbReference type="Proteomes" id="UP000694620">
    <property type="component" value="Chromosome 3"/>
</dbReference>
<dbReference type="PANTHER" id="PTHR14614:SF5">
    <property type="entry name" value="EEF1A LYSINE METHYLTRANSFERASE 3"/>
    <property type="match status" value="1"/>
</dbReference>
<dbReference type="PANTHER" id="PTHR14614">
    <property type="entry name" value="HEPATOCELLULAR CARCINOMA-ASSOCIATED ANTIGEN"/>
    <property type="match status" value="1"/>
</dbReference>
<dbReference type="GO" id="GO:0032259">
    <property type="term" value="P:methylation"/>
    <property type="evidence" value="ECO:0007669"/>
    <property type="project" value="UniProtKB-KW"/>
</dbReference>
<organism evidence="3 4">
    <name type="scientific">Erpetoichthys calabaricus</name>
    <name type="common">Rope fish</name>
    <name type="synonym">Calamoichthys calabaricus</name>
    <dbReference type="NCBI Taxonomy" id="27687"/>
    <lineage>
        <taxon>Eukaryota</taxon>
        <taxon>Metazoa</taxon>
        <taxon>Chordata</taxon>
        <taxon>Craniata</taxon>
        <taxon>Vertebrata</taxon>
        <taxon>Euteleostomi</taxon>
        <taxon>Actinopterygii</taxon>
        <taxon>Polypteriformes</taxon>
        <taxon>Polypteridae</taxon>
        <taxon>Erpetoichthys</taxon>
    </lineage>
</organism>
<keyword evidence="2" id="KW-0949">S-adenosyl-L-methionine</keyword>
<dbReference type="GO" id="GO:0008168">
    <property type="term" value="F:methyltransferase activity"/>
    <property type="evidence" value="ECO:0007669"/>
    <property type="project" value="UniProtKB-KW"/>
</dbReference>
<keyword evidence="1" id="KW-0808">Transferase</keyword>
<protein>
    <submittedName>
        <fullName evidence="3">EEF1A lysine methyltransferase 3</fullName>
    </submittedName>
</protein>
<reference evidence="3" key="1">
    <citation type="submission" date="2021-06" db="EMBL/GenBank/DDBJ databases">
        <authorList>
            <consortium name="Wellcome Sanger Institute Data Sharing"/>
        </authorList>
    </citation>
    <scope>NUCLEOTIDE SEQUENCE [LARGE SCALE GENOMIC DNA]</scope>
</reference>
<dbReference type="AlphaFoldDB" id="A0A8C4SH74"/>
<evidence type="ECO:0000256" key="1">
    <source>
        <dbReference type="ARBA" id="ARBA00022603"/>
    </source>
</evidence>
<evidence type="ECO:0000256" key="2">
    <source>
        <dbReference type="ARBA" id="ARBA00022691"/>
    </source>
</evidence>
<dbReference type="InterPro" id="IPR019410">
    <property type="entry name" value="Methyltransf_16"/>
</dbReference>
<evidence type="ECO:0000313" key="3">
    <source>
        <dbReference type="Ensembl" id="ENSECRP00000016595.1"/>
    </source>
</evidence>
<dbReference type="SUPFAM" id="SSF53335">
    <property type="entry name" value="S-adenosyl-L-methionine-dependent methyltransferases"/>
    <property type="match status" value="1"/>
</dbReference>
<dbReference type="GO" id="GO:0032991">
    <property type="term" value="C:protein-containing complex"/>
    <property type="evidence" value="ECO:0007669"/>
    <property type="project" value="TreeGrafter"/>
</dbReference>
<proteinExistence type="predicted"/>
<dbReference type="Gene3D" id="3.40.50.150">
    <property type="entry name" value="Vaccinia Virus protein VP39"/>
    <property type="match status" value="1"/>
</dbReference>
<name>A0A8C4SH74_ERPCA</name>